<comment type="similarity">
    <text evidence="3">In the C-terminal section; belongs to the trehalose phosphatase family.</text>
</comment>
<comment type="similarity">
    <text evidence="2">In the N-terminal section; belongs to the glycosyltransferase 20 family.</text>
</comment>
<comment type="caution">
    <text evidence="7">The sequence shown here is derived from an EMBL/GenBank/DDBJ whole genome shotgun (WGS) entry which is preliminary data.</text>
</comment>
<evidence type="ECO:0000256" key="1">
    <source>
        <dbReference type="ARBA" id="ARBA00004496"/>
    </source>
</evidence>
<dbReference type="GO" id="GO:0003825">
    <property type="term" value="F:alpha,alpha-trehalose-phosphate synthase (UDP-forming) activity"/>
    <property type="evidence" value="ECO:0007669"/>
    <property type="project" value="TreeGrafter"/>
</dbReference>
<keyword evidence="4" id="KW-0963">Cytoplasm</keyword>
<dbReference type="FunFam" id="3.40.50.2000:FF:000036">
    <property type="entry name" value="Alpha,alpha-trehalose-phosphate synthase subunit Tps2"/>
    <property type="match status" value="1"/>
</dbReference>
<evidence type="ECO:0000256" key="5">
    <source>
        <dbReference type="ARBA" id="ARBA00022553"/>
    </source>
</evidence>
<dbReference type="Pfam" id="PF02358">
    <property type="entry name" value="Trehalose_PPase"/>
    <property type="match status" value="1"/>
</dbReference>
<keyword evidence="5" id="KW-0597">Phosphoprotein</keyword>
<evidence type="ECO:0000256" key="2">
    <source>
        <dbReference type="ARBA" id="ARBA00005409"/>
    </source>
</evidence>
<feature type="region of interest" description="Disordered" evidence="6">
    <location>
        <begin position="175"/>
        <end position="198"/>
    </location>
</feature>
<dbReference type="InterPro" id="IPR023214">
    <property type="entry name" value="HAD_sf"/>
</dbReference>
<evidence type="ECO:0000256" key="3">
    <source>
        <dbReference type="ARBA" id="ARBA00006330"/>
    </source>
</evidence>
<name>A0AAJ0DFK2_9PEZI</name>
<dbReference type="SUPFAM" id="SSF53756">
    <property type="entry name" value="UDP-Glycosyltransferase/glycogen phosphorylase"/>
    <property type="match status" value="1"/>
</dbReference>
<protein>
    <submittedName>
        <fullName evidence="7">Trehalose-6-P synthase/phosphatase complex subunit</fullName>
    </submittedName>
</protein>
<dbReference type="PANTHER" id="PTHR10788:SF15">
    <property type="entry name" value="TREHALOSE SYNTHASE COMPLEX REGULATORY SUBUNIT TPS3-RELATED"/>
    <property type="match status" value="1"/>
</dbReference>
<dbReference type="GO" id="GO:0005946">
    <property type="term" value="C:alpha,alpha-trehalose-phosphate synthase complex (UDP-forming)"/>
    <property type="evidence" value="ECO:0007669"/>
    <property type="project" value="TreeGrafter"/>
</dbReference>
<dbReference type="GO" id="GO:0030234">
    <property type="term" value="F:enzyme regulator activity"/>
    <property type="evidence" value="ECO:0007669"/>
    <property type="project" value="UniProtKB-ARBA"/>
</dbReference>
<dbReference type="Gene3D" id="3.40.50.1000">
    <property type="entry name" value="HAD superfamily/HAD-like"/>
    <property type="match status" value="1"/>
</dbReference>
<dbReference type="Proteomes" id="UP001271007">
    <property type="component" value="Unassembled WGS sequence"/>
</dbReference>
<dbReference type="GO" id="GO:0004805">
    <property type="term" value="F:trehalose-phosphatase activity"/>
    <property type="evidence" value="ECO:0007669"/>
    <property type="project" value="TreeGrafter"/>
</dbReference>
<dbReference type="Pfam" id="PF00982">
    <property type="entry name" value="Glyco_transf_20"/>
    <property type="match status" value="1"/>
</dbReference>
<dbReference type="InterPro" id="IPR036412">
    <property type="entry name" value="HAD-like_sf"/>
</dbReference>
<evidence type="ECO:0000313" key="7">
    <source>
        <dbReference type="EMBL" id="KAK3053099.1"/>
    </source>
</evidence>
<feature type="compositionally biased region" description="Polar residues" evidence="6">
    <location>
        <begin position="42"/>
        <end position="55"/>
    </location>
</feature>
<gene>
    <name evidence="7" type="primary">TPS3</name>
    <name evidence="7" type="ORF">LTR09_005725</name>
</gene>
<dbReference type="EMBL" id="JAWDJX010000017">
    <property type="protein sequence ID" value="KAK3053099.1"/>
    <property type="molecule type" value="Genomic_DNA"/>
</dbReference>
<dbReference type="NCBIfam" id="TIGR01484">
    <property type="entry name" value="HAD-SF-IIB"/>
    <property type="match status" value="1"/>
</dbReference>
<dbReference type="Gene3D" id="3.30.70.1020">
    <property type="entry name" value="Trehalose-6-phosphate phosphatase related protein, domain 2"/>
    <property type="match status" value="1"/>
</dbReference>
<dbReference type="InterPro" id="IPR003337">
    <property type="entry name" value="Trehalose_PPase"/>
</dbReference>
<evidence type="ECO:0000256" key="4">
    <source>
        <dbReference type="ARBA" id="ARBA00022490"/>
    </source>
</evidence>
<dbReference type="GO" id="GO:0005992">
    <property type="term" value="P:trehalose biosynthetic process"/>
    <property type="evidence" value="ECO:0007669"/>
    <property type="project" value="InterPro"/>
</dbReference>
<sequence>MSTGHIHVAALFQPYTLRFYDKEDARPSSPETVRTREGPVANAQSQLDGQKSSENVPACDSPVAEEQAQLGAQKSSTVKLPTRPSTTSLFNGPTPPLTPTAAAQEFFFPLATSDSTKSGRRPSKQLGDPRSLARSEIDEWAQGPVLGQPRSLAGPLPSGSILDFAKEYERQVQLNEAKKKTHPPPRSRSPPRTSHERGFETKCWAIEDAILGNAGLVNAVRSAADTEGIDVSWIGSLGFPTDALPAATREAIRDHMLNEYQSSVVYLTDKDFSGHYIHYCKTILWPIFHYQVPDHPKSKAYEDHSWEFYRNVNQGFADKIVEGYKRGDTIWIHDYHLLLVPGMVRKKLPDASIGFFLHTAFPSSEIFRCLATRKDLLEGMLGANLVAFQTDEYAQHFLQTCSRILNVETTGEGVQLEDHFVNVVSEPIGIIPSALDEYRKDADVEYWIDEINEKYKDKVLIVARDRLDNVHGVRQKLLAYELFLNRYPELADKTVLLQVATSTSEQNELLTVVADICSRIDNRYSTLTNHPLVFLKQDIATPQYLALMSCADVLMISALRDGMNLTPHEYVYCQDGNAGSKKHGPLILSEFTGSAAVFNDHISINPWDYQKMANAIKTALDMTDAEKESRWIGLHSIVMQQTGGRWAMELNKALAKVHEEHNQRSSTSVPRLSAAAISEKYKRAQNRVFIIDYEGTLAPHTTREGIPLTSPTRVIDTLNDLMNDPKNTVYIMSGRKPEELEKVFRTANGLGLIAENGCFVRGYGAAIDDWEVVVDLEDVDRWKSDVKSILHYYHERMEGSYIEERHCSLLFHYEKVDDQGAATRTAGDCADQIKSGFQTMAIHAVPVNKAVLVEQVDFNKCTAATNVYNDLKAKNVIGGHGGPDFLMVAGDDREDEVVFRWANQLGKDEEVRDVFTVSVGKRNTEAQAAVTQGSTGLLGVLQKLAKISFDSEPVDYFNSSRKASSAAERT</sequence>
<dbReference type="Gene3D" id="3.40.50.2000">
    <property type="entry name" value="Glycogen Phosphorylase B"/>
    <property type="match status" value="2"/>
</dbReference>
<evidence type="ECO:0000256" key="6">
    <source>
        <dbReference type="SAM" id="MobiDB-lite"/>
    </source>
</evidence>
<evidence type="ECO:0000313" key="8">
    <source>
        <dbReference type="Proteomes" id="UP001271007"/>
    </source>
</evidence>
<reference evidence="7" key="1">
    <citation type="submission" date="2023-04" db="EMBL/GenBank/DDBJ databases">
        <title>Black Yeasts Isolated from many extreme environments.</title>
        <authorList>
            <person name="Coleine C."/>
            <person name="Stajich J.E."/>
            <person name="Selbmann L."/>
        </authorList>
    </citation>
    <scope>NUCLEOTIDE SEQUENCE</scope>
    <source>
        <strain evidence="7">CCFEE 5312</strain>
    </source>
</reference>
<organism evidence="7 8">
    <name type="scientific">Extremus antarcticus</name>
    <dbReference type="NCBI Taxonomy" id="702011"/>
    <lineage>
        <taxon>Eukaryota</taxon>
        <taxon>Fungi</taxon>
        <taxon>Dikarya</taxon>
        <taxon>Ascomycota</taxon>
        <taxon>Pezizomycotina</taxon>
        <taxon>Dothideomycetes</taxon>
        <taxon>Dothideomycetidae</taxon>
        <taxon>Mycosphaerellales</taxon>
        <taxon>Extremaceae</taxon>
        <taxon>Extremus</taxon>
    </lineage>
</organism>
<keyword evidence="8" id="KW-1185">Reference proteome</keyword>
<proteinExistence type="inferred from homology"/>
<dbReference type="SUPFAM" id="SSF56784">
    <property type="entry name" value="HAD-like"/>
    <property type="match status" value="1"/>
</dbReference>
<dbReference type="PANTHER" id="PTHR10788">
    <property type="entry name" value="TREHALOSE-6-PHOSPHATE SYNTHASE"/>
    <property type="match status" value="1"/>
</dbReference>
<dbReference type="FunFam" id="3.40.50.2000:FF:000099">
    <property type="entry name" value="Alpha,alpha-trehalose phosphate synthase subunit, putative"/>
    <property type="match status" value="1"/>
</dbReference>
<dbReference type="InterPro" id="IPR006379">
    <property type="entry name" value="HAD-SF_hydro_IIB"/>
</dbReference>
<dbReference type="InterPro" id="IPR001830">
    <property type="entry name" value="Glyco_trans_20"/>
</dbReference>
<dbReference type="GO" id="GO:0005829">
    <property type="term" value="C:cytosol"/>
    <property type="evidence" value="ECO:0007669"/>
    <property type="project" value="TreeGrafter"/>
</dbReference>
<feature type="compositionally biased region" description="Polar residues" evidence="6">
    <location>
        <begin position="70"/>
        <end position="91"/>
    </location>
</feature>
<accession>A0AAJ0DFK2</accession>
<comment type="subcellular location">
    <subcellularLocation>
        <location evidence="1">Cytoplasm</location>
    </subcellularLocation>
</comment>
<feature type="region of interest" description="Disordered" evidence="6">
    <location>
        <begin position="22"/>
        <end position="158"/>
    </location>
</feature>
<dbReference type="AlphaFoldDB" id="A0AAJ0DFK2"/>
<dbReference type="CDD" id="cd03788">
    <property type="entry name" value="GT20_TPS"/>
    <property type="match status" value="1"/>
</dbReference>